<name>A0A8H4KAG4_9HYPO</name>
<proteinExistence type="predicted"/>
<keyword evidence="2" id="KW-1185">Reference proteome</keyword>
<dbReference type="EMBL" id="JAADJG010000446">
    <property type="protein sequence ID" value="KAF4446675.1"/>
    <property type="molecule type" value="Genomic_DNA"/>
</dbReference>
<dbReference type="SUPFAM" id="SSF50969">
    <property type="entry name" value="YVTN repeat-like/Quinoprotein amine dehydrogenase"/>
    <property type="match status" value="1"/>
</dbReference>
<sequence length="200" mass="22588">MMFSLDSKKLVTRDARGLRVWNIYTGRLQWSLSDYNITEIEVSPDDTTLAVASRSEVFLVSMNTGEKEAKVNWQASFPEPEAFQTRTNRVVQLAFSDTEGSILLTVWDEKSEKLETLSWDMIFGHVRVANLAAQTGFGGLLTFASPTANHQKWINYGNQAVCIIDYHENATTVTRDRAVIAEVDGEFAIVDFDKERVNEI</sequence>
<dbReference type="AlphaFoldDB" id="A0A8H4KAG4"/>
<reference evidence="1" key="1">
    <citation type="submission" date="2020-01" db="EMBL/GenBank/DDBJ databases">
        <title>Identification and distribution of gene clusters putatively required for synthesis of sphingolipid metabolism inhibitors in phylogenetically diverse species of the filamentous fungus Fusarium.</title>
        <authorList>
            <person name="Kim H.-S."/>
            <person name="Busman M."/>
            <person name="Brown D.W."/>
            <person name="Divon H."/>
            <person name="Uhlig S."/>
            <person name="Proctor R.H."/>
        </authorList>
    </citation>
    <scope>NUCLEOTIDE SEQUENCE</scope>
    <source>
        <strain evidence="1">NRRL 53441</strain>
    </source>
</reference>
<accession>A0A8H4KAG4</accession>
<protein>
    <submittedName>
        <fullName evidence="1">Uncharacterized protein</fullName>
    </submittedName>
</protein>
<dbReference type="Gene3D" id="2.130.10.10">
    <property type="entry name" value="YVTN repeat-like/Quinoprotein amine dehydrogenase"/>
    <property type="match status" value="1"/>
</dbReference>
<dbReference type="InterPro" id="IPR011044">
    <property type="entry name" value="Quino_amine_DH_bsu"/>
</dbReference>
<gene>
    <name evidence="1" type="ORF">F53441_9717</name>
</gene>
<evidence type="ECO:0000313" key="1">
    <source>
        <dbReference type="EMBL" id="KAF4446675.1"/>
    </source>
</evidence>
<dbReference type="InterPro" id="IPR015943">
    <property type="entry name" value="WD40/YVTN_repeat-like_dom_sf"/>
</dbReference>
<organism evidence="1 2">
    <name type="scientific">Fusarium austroafricanum</name>
    <dbReference type="NCBI Taxonomy" id="2364996"/>
    <lineage>
        <taxon>Eukaryota</taxon>
        <taxon>Fungi</taxon>
        <taxon>Dikarya</taxon>
        <taxon>Ascomycota</taxon>
        <taxon>Pezizomycotina</taxon>
        <taxon>Sordariomycetes</taxon>
        <taxon>Hypocreomycetidae</taxon>
        <taxon>Hypocreales</taxon>
        <taxon>Nectriaceae</taxon>
        <taxon>Fusarium</taxon>
        <taxon>Fusarium concolor species complex</taxon>
    </lineage>
</organism>
<dbReference type="Proteomes" id="UP000605986">
    <property type="component" value="Unassembled WGS sequence"/>
</dbReference>
<evidence type="ECO:0000313" key="2">
    <source>
        <dbReference type="Proteomes" id="UP000605986"/>
    </source>
</evidence>
<comment type="caution">
    <text evidence="1">The sequence shown here is derived from an EMBL/GenBank/DDBJ whole genome shotgun (WGS) entry which is preliminary data.</text>
</comment>